<protein>
    <submittedName>
        <fullName evidence="1">Uncharacterized protein</fullName>
    </submittedName>
</protein>
<dbReference type="EMBL" id="CAUJNA010003668">
    <property type="protein sequence ID" value="CAJ1407332.1"/>
    <property type="molecule type" value="Genomic_DNA"/>
</dbReference>
<dbReference type="AlphaFoldDB" id="A0AA36NHH3"/>
<gene>
    <name evidence="1" type="ORF">EVOR1521_LOCUS29056</name>
</gene>
<reference evidence="1" key="1">
    <citation type="submission" date="2023-08" db="EMBL/GenBank/DDBJ databases">
        <authorList>
            <person name="Chen Y."/>
            <person name="Shah S."/>
            <person name="Dougan E. K."/>
            <person name="Thang M."/>
            <person name="Chan C."/>
        </authorList>
    </citation>
    <scope>NUCLEOTIDE SEQUENCE</scope>
</reference>
<proteinExistence type="predicted"/>
<name>A0AA36NHH3_9DINO</name>
<comment type="caution">
    <text evidence="1">The sequence shown here is derived from an EMBL/GenBank/DDBJ whole genome shotgun (WGS) entry which is preliminary data.</text>
</comment>
<evidence type="ECO:0000313" key="1">
    <source>
        <dbReference type="EMBL" id="CAJ1407332.1"/>
    </source>
</evidence>
<organism evidence="1 2">
    <name type="scientific">Effrenium voratum</name>
    <dbReference type="NCBI Taxonomy" id="2562239"/>
    <lineage>
        <taxon>Eukaryota</taxon>
        <taxon>Sar</taxon>
        <taxon>Alveolata</taxon>
        <taxon>Dinophyceae</taxon>
        <taxon>Suessiales</taxon>
        <taxon>Symbiodiniaceae</taxon>
        <taxon>Effrenium</taxon>
    </lineage>
</organism>
<dbReference type="Proteomes" id="UP001178507">
    <property type="component" value="Unassembled WGS sequence"/>
</dbReference>
<accession>A0AA36NHH3</accession>
<keyword evidence="2" id="KW-1185">Reference proteome</keyword>
<evidence type="ECO:0000313" key="2">
    <source>
        <dbReference type="Proteomes" id="UP001178507"/>
    </source>
</evidence>
<sequence>MSQENEPLPPELQELVGIFPEEELRARMRKADAAAKAARAAMESTAAGAAGAADDEAELPTARLLREPSPNPCDVEGGGGAGGCHECCRVAARRVAEEVEGGFRRHCAERRCQRQWFEPLEHKQPDLVFDGKPRGSLPWSRYL</sequence>